<dbReference type="EMBL" id="CAUEEQ010018061">
    <property type="protein sequence ID" value="CAJ0940751.1"/>
    <property type="molecule type" value="Genomic_DNA"/>
</dbReference>
<feature type="domain" description="DNA-directed RNA polymerase III subunit RPC5 C-terminal" evidence="3">
    <location>
        <begin position="478"/>
        <end position="664"/>
    </location>
</feature>
<feature type="chain" id="PRO_5046064446" description="DNA-directed RNA polymerase III subunit RPC5 C-terminal domain-containing protein" evidence="2">
    <location>
        <begin position="21"/>
        <end position="705"/>
    </location>
</feature>
<sequence>MCAVMCLGTIVLSGVEQGVGLSHSSMENEDDDPIIQELDVYLAKSLAEKLYLFQYPIRPSLMSYDGVPHLSARIKPKQQKVEIDMAINTISPNYCRSKGEQIALNVDGTCNDETSTYSSKLMDKQTFSSIQAAGGTSRYAVGFYRKGEIHVTPLHGILQLRPSFTYLDKADSKYREREAANDAAGDSSQDEGEDDVKQVTVRFSRPETEQAKQRRAQSYEFLQKKQAEESWVHLHYCGIKDSRSEHEKQYLLCQNQTMTESQELMKSSSEYLQMLMPPSVQEETEKPVAPSNVLSMAQLRTLPLADQIKILMKNVKVIPFANLMGLMAAGTESIAVLRCIQQVAMLVQGNWVVKSDVVYPKESSSPHSGVSAEVLCRGRDFVMWKFTQDRWVVRKEVATVTKLCQEDVKDFLDQIAIPRINKGWEFMLPFDEDFMKKHPDVVQRQSMLWKGIQSKLEKVFSLSKEDLMSKKTETSSGASSTVITGDQVLSLARAKARENQERLEKDLLKKKEQTKLTSSVTVVADVHIKEEPMSDDESMDTSTYESFNNGLVNGVHTNENSEESVNGEKDLVAKELVAFVESTFRRQYVLTMNELKRLFNLHLASLPPGHILFSGISDKMLQETVLSSGCRQIMVPFPPQSTATPEEQKVFALWTCGDPYDKKDKPCWNSLLQGPPLATVVCVTEECGILKEQYSPDGSREQAVE</sequence>
<comment type="caution">
    <text evidence="4">The sequence shown here is derived from an EMBL/GenBank/DDBJ whole genome shotgun (WGS) entry which is preliminary data.</text>
</comment>
<gene>
    <name evidence="4" type="ORF">RIMI_LOCUS8912357</name>
</gene>
<dbReference type="Proteomes" id="UP001176940">
    <property type="component" value="Unassembled WGS sequence"/>
</dbReference>
<keyword evidence="2" id="KW-0732">Signal</keyword>
<dbReference type="PANTHER" id="PTHR12069">
    <property type="entry name" value="DNA-DIRECTED RNA POLYMERASES III 80 KDA POLYPEPTIDE RNA POLYMERASE III SUBUNIT 5"/>
    <property type="match status" value="1"/>
</dbReference>
<evidence type="ECO:0000256" key="1">
    <source>
        <dbReference type="SAM" id="MobiDB-lite"/>
    </source>
</evidence>
<organism evidence="4 5">
    <name type="scientific">Ranitomeya imitator</name>
    <name type="common">mimic poison frog</name>
    <dbReference type="NCBI Taxonomy" id="111125"/>
    <lineage>
        <taxon>Eukaryota</taxon>
        <taxon>Metazoa</taxon>
        <taxon>Chordata</taxon>
        <taxon>Craniata</taxon>
        <taxon>Vertebrata</taxon>
        <taxon>Euteleostomi</taxon>
        <taxon>Amphibia</taxon>
        <taxon>Batrachia</taxon>
        <taxon>Anura</taxon>
        <taxon>Neobatrachia</taxon>
        <taxon>Hyloidea</taxon>
        <taxon>Dendrobatidae</taxon>
        <taxon>Dendrobatinae</taxon>
        <taxon>Ranitomeya</taxon>
    </lineage>
</organism>
<proteinExistence type="predicted"/>
<protein>
    <recommendedName>
        <fullName evidence="3">DNA-directed RNA polymerase III subunit RPC5 C-terminal domain-containing protein</fullName>
    </recommendedName>
</protein>
<evidence type="ECO:0000313" key="4">
    <source>
        <dbReference type="EMBL" id="CAJ0940751.1"/>
    </source>
</evidence>
<dbReference type="PANTHER" id="PTHR12069:SF0">
    <property type="entry name" value="DNA-DIRECTED RNA POLYMERASE III SUBUNIT RPC5"/>
    <property type="match status" value="1"/>
</dbReference>
<evidence type="ECO:0000259" key="3">
    <source>
        <dbReference type="Pfam" id="PF19725"/>
    </source>
</evidence>
<evidence type="ECO:0000313" key="5">
    <source>
        <dbReference type="Proteomes" id="UP001176940"/>
    </source>
</evidence>
<feature type="region of interest" description="Disordered" evidence="1">
    <location>
        <begin position="177"/>
        <end position="197"/>
    </location>
</feature>
<dbReference type="InterPro" id="IPR006886">
    <property type="entry name" value="RNA_pol_III_Rpc5"/>
</dbReference>
<evidence type="ECO:0000256" key="2">
    <source>
        <dbReference type="SAM" id="SignalP"/>
    </source>
</evidence>
<accession>A0ABN9LG68</accession>
<keyword evidence="5" id="KW-1185">Reference proteome</keyword>
<name>A0ABN9LG68_9NEOB</name>
<reference evidence="4" key="1">
    <citation type="submission" date="2023-07" db="EMBL/GenBank/DDBJ databases">
        <authorList>
            <person name="Stuckert A."/>
        </authorList>
    </citation>
    <scope>NUCLEOTIDE SEQUENCE</scope>
</reference>
<dbReference type="Pfam" id="PF19725">
    <property type="entry name" value="RPC5_C"/>
    <property type="match status" value="1"/>
</dbReference>
<dbReference type="InterPro" id="IPR045576">
    <property type="entry name" value="RPC5_C"/>
</dbReference>
<dbReference type="Pfam" id="PF04801">
    <property type="entry name" value="RPC5"/>
    <property type="match status" value="1"/>
</dbReference>
<feature type="signal peptide" evidence="2">
    <location>
        <begin position="1"/>
        <end position="20"/>
    </location>
</feature>